<keyword evidence="6" id="KW-0539">Nucleus</keyword>
<dbReference type="AlphaFoldDB" id="A0A9R0J2R3"/>
<evidence type="ECO:0000256" key="6">
    <source>
        <dbReference type="ARBA" id="ARBA00023242"/>
    </source>
</evidence>
<reference evidence="9" key="1">
    <citation type="journal article" date="2021" name="Nat. Commun.">
        <title>Genomic analyses provide insights into spinach domestication and the genetic basis of agronomic traits.</title>
        <authorList>
            <person name="Cai X."/>
            <person name="Sun X."/>
            <person name="Xu C."/>
            <person name="Sun H."/>
            <person name="Wang X."/>
            <person name="Ge C."/>
            <person name="Zhang Z."/>
            <person name="Wang Q."/>
            <person name="Fei Z."/>
            <person name="Jiao C."/>
            <person name="Wang Q."/>
        </authorList>
    </citation>
    <scope>NUCLEOTIDE SEQUENCE [LARGE SCALE GENOMIC DNA]</scope>
    <source>
        <strain evidence="9">cv. Varoflay</strain>
    </source>
</reference>
<dbReference type="GO" id="GO:0005634">
    <property type="term" value="C:nucleus"/>
    <property type="evidence" value="ECO:0000318"/>
    <property type="project" value="GO_Central"/>
</dbReference>
<dbReference type="CDD" id="cd11393">
    <property type="entry name" value="bHLH_AtbHLH_like"/>
    <property type="match status" value="1"/>
</dbReference>
<feature type="domain" description="BHLH" evidence="8">
    <location>
        <begin position="292"/>
        <end position="341"/>
    </location>
</feature>
<keyword evidence="5" id="KW-0804">Transcription</keyword>
<feature type="region of interest" description="Disordered" evidence="7">
    <location>
        <begin position="98"/>
        <end position="117"/>
    </location>
</feature>
<dbReference type="InterPro" id="IPR036638">
    <property type="entry name" value="HLH_DNA-bd_sf"/>
</dbReference>
<dbReference type="OrthoDB" id="1839773at2759"/>
<dbReference type="InterPro" id="IPR045843">
    <property type="entry name" value="IND-like"/>
</dbReference>
<feature type="region of interest" description="Disordered" evidence="7">
    <location>
        <begin position="35"/>
        <end position="73"/>
    </location>
</feature>
<dbReference type="PROSITE" id="PS50888">
    <property type="entry name" value="BHLH"/>
    <property type="match status" value="1"/>
</dbReference>
<keyword evidence="4" id="KW-0238">DNA-binding</keyword>
<dbReference type="RefSeq" id="XP_021860293.1">
    <property type="nucleotide sequence ID" value="XM_022004601.2"/>
</dbReference>
<dbReference type="GeneID" id="110799349"/>
<evidence type="ECO:0000256" key="1">
    <source>
        <dbReference type="ARBA" id="ARBA00004123"/>
    </source>
</evidence>
<reference evidence="10" key="2">
    <citation type="submission" date="2025-08" db="UniProtKB">
        <authorList>
            <consortium name="RefSeq"/>
        </authorList>
    </citation>
    <scope>IDENTIFICATION</scope>
    <source>
        <tissue evidence="10">Leaf</tissue>
    </source>
</reference>
<proteinExistence type="predicted"/>
<protein>
    <submittedName>
        <fullName evidence="10">Transcription factor bHLH68 isoform X1</fullName>
    </submittedName>
</protein>
<dbReference type="Proteomes" id="UP000813463">
    <property type="component" value="Chromosome 2"/>
</dbReference>
<sequence>MMNRGVLQNSPVQQLMAAGNPSWWPNINNNLMRPPILSSHHHQPPPLLPPPSSFLAPPLNNNNNNHHDDDESNNNVLFHAQYNTSIPLVAASSSSWLHDHSTNHHHDDQQQHHHQQLPESWSNLLLGGVFFEEEAKKMETTNWEEQVVLQQQAQHHHHHHHHHHPHPHVVDVKQETSVNSYNYSDQEFQLAVAANKANWSHHHLPQLNNIVPVSSPQSCVTSFSTSSTNNNNTNNNNNNSNNSNNNNNGLLDFSSSICSENLHSRQPPPPTPPALDRSTECNSGATKKAKVQPSSTPSTAFKVRKEKLGDRITSLHQLVSPFGKTDTASVLLEAIGYIRFLQSQIEALSLPYLNNGAGNKMQPHPIKGERKCIFPEDPGQLLNDNCLKRKGGPDQDLYKEAKDLRSRGLCLVPVSCTLHVGSENGADYWAPALGGGFR</sequence>
<organism evidence="9 10">
    <name type="scientific">Spinacia oleracea</name>
    <name type="common">Spinach</name>
    <dbReference type="NCBI Taxonomy" id="3562"/>
    <lineage>
        <taxon>Eukaryota</taxon>
        <taxon>Viridiplantae</taxon>
        <taxon>Streptophyta</taxon>
        <taxon>Embryophyta</taxon>
        <taxon>Tracheophyta</taxon>
        <taxon>Spermatophyta</taxon>
        <taxon>Magnoliopsida</taxon>
        <taxon>eudicotyledons</taxon>
        <taxon>Gunneridae</taxon>
        <taxon>Pentapetalae</taxon>
        <taxon>Caryophyllales</taxon>
        <taxon>Chenopodiaceae</taxon>
        <taxon>Chenopodioideae</taxon>
        <taxon>Anserineae</taxon>
        <taxon>Spinacia</taxon>
    </lineage>
</organism>
<feature type="compositionally biased region" description="Basic and acidic residues" evidence="7">
    <location>
        <begin position="98"/>
        <end position="111"/>
    </location>
</feature>
<feature type="compositionally biased region" description="Low complexity" evidence="7">
    <location>
        <begin position="53"/>
        <end position="64"/>
    </location>
</feature>
<feature type="compositionally biased region" description="Low complexity" evidence="7">
    <location>
        <begin position="224"/>
        <end position="248"/>
    </location>
</feature>
<evidence type="ECO:0000256" key="7">
    <source>
        <dbReference type="SAM" id="MobiDB-lite"/>
    </source>
</evidence>
<evidence type="ECO:0000313" key="9">
    <source>
        <dbReference type="Proteomes" id="UP000813463"/>
    </source>
</evidence>
<evidence type="ECO:0000313" key="10">
    <source>
        <dbReference type="RefSeq" id="XP_021860293.1"/>
    </source>
</evidence>
<dbReference type="FunFam" id="4.10.280.10:FF:000032">
    <property type="entry name" value="Transcription factor bHLH123 family"/>
    <property type="match status" value="1"/>
</dbReference>
<dbReference type="SUPFAM" id="SSF47459">
    <property type="entry name" value="HLH, helix-loop-helix DNA-binding domain"/>
    <property type="match status" value="1"/>
</dbReference>
<dbReference type="InterPro" id="IPR011598">
    <property type="entry name" value="bHLH_dom"/>
</dbReference>
<dbReference type="GO" id="GO:0000978">
    <property type="term" value="F:RNA polymerase II cis-regulatory region sequence-specific DNA binding"/>
    <property type="evidence" value="ECO:0000318"/>
    <property type="project" value="GO_Central"/>
</dbReference>
<dbReference type="GO" id="GO:0000981">
    <property type="term" value="F:DNA-binding transcription factor activity, RNA polymerase II-specific"/>
    <property type="evidence" value="ECO:0000318"/>
    <property type="project" value="GO_Central"/>
</dbReference>
<evidence type="ECO:0000256" key="5">
    <source>
        <dbReference type="ARBA" id="ARBA00023163"/>
    </source>
</evidence>
<comment type="subcellular location">
    <subcellularLocation>
        <location evidence="1">Nucleus</location>
    </subcellularLocation>
</comment>
<dbReference type="GO" id="GO:0006357">
    <property type="term" value="P:regulation of transcription by RNA polymerase II"/>
    <property type="evidence" value="ECO:0000318"/>
    <property type="project" value="GO_Central"/>
</dbReference>
<dbReference type="PANTHER" id="PTHR16223">
    <property type="entry name" value="TRANSCRIPTION FACTOR BHLH83-RELATED"/>
    <property type="match status" value="1"/>
</dbReference>
<keyword evidence="9" id="KW-1185">Reference proteome</keyword>
<evidence type="ECO:0000256" key="4">
    <source>
        <dbReference type="ARBA" id="ARBA00023125"/>
    </source>
</evidence>
<feature type="region of interest" description="Disordered" evidence="7">
    <location>
        <begin position="218"/>
        <end position="299"/>
    </location>
</feature>
<feature type="compositionally biased region" description="Basic residues" evidence="7">
    <location>
        <begin position="154"/>
        <end position="167"/>
    </location>
</feature>
<dbReference type="Gene3D" id="4.10.280.10">
    <property type="entry name" value="Helix-loop-helix DNA-binding domain"/>
    <property type="match status" value="1"/>
</dbReference>
<evidence type="ECO:0000259" key="8">
    <source>
        <dbReference type="PROSITE" id="PS50888"/>
    </source>
</evidence>
<dbReference type="PANTHER" id="PTHR16223:SF136">
    <property type="entry name" value="TRANSCRIPTION FACTOR BHLH133-RELATED"/>
    <property type="match status" value="1"/>
</dbReference>
<comment type="subunit">
    <text evidence="2">Homodimer.</text>
</comment>
<name>A0A9R0J2R3_SPIOL</name>
<accession>A0A9R0J2R3</accession>
<evidence type="ECO:0000256" key="2">
    <source>
        <dbReference type="ARBA" id="ARBA00011738"/>
    </source>
</evidence>
<keyword evidence="3" id="KW-0805">Transcription regulation</keyword>
<dbReference type="InterPro" id="IPR045239">
    <property type="entry name" value="bHLH95_bHLH"/>
</dbReference>
<feature type="region of interest" description="Disordered" evidence="7">
    <location>
        <begin position="149"/>
        <end position="168"/>
    </location>
</feature>
<gene>
    <name evidence="10" type="primary">LOC110799349</name>
</gene>
<dbReference type="GO" id="GO:0046983">
    <property type="term" value="F:protein dimerization activity"/>
    <property type="evidence" value="ECO:0007669"/>
    <property type="project" value="InterPro"/>
</dbReference>
<evidence type="ECO:0000256" key="3">
    <source>
        <dbReference type="ARBA" id="ARBA00023015"/>
    </source>
</evidence>
<dbReference type="KEGG" id="soe:110799349"/>